<gene>
    <name evidence="2" type="ORF">OG563_33470</name>
</gene>
<dbReference type="RefSeq" id="WP_329406803.1">
    <property type="nucleotide sequence ID" value="NZ_CP109441.1"/>
</dbReference>
<evidence type="ECO:0000313" key="2">
    <source>
        <dbReference type="EMBL" id="WUV44062.1"/>
    </source>
</evidence>
<evidence type="ECO:0000313" key="3">
    <source>
        <dbReference type="Proteomes" id="UP001432062"/>
    </source>
</evidence>
<proteinExistence type="predicted"/>
<dbReference type="EMBL" id="CP109441">
    <property type="protein sequence ID" value="WUV44062.1"/>
    <property type="molecule type" value="Genomic_DNA"/>
</dbReference>
<sequence length="401" mass="42442">MSISVSSRHAGPDQAGTYTCHELMASALDGGGHSDATRRLEIAAVRWARTGVPLDTVHDELRECMKHALQQGISFQDLAGWVESLIDAAAAAATALSAGHDGRLDGRQDAAAHALVAALLGGARMATALARECGIDIAESYSVIAVAIPADIGLDPAAAGLVVNRLRAELTQHGDGVALARMSALGGTILVPEPDSGDALDDLFAALSTAARTSLTAATVPAAPAEIPAVARHTHELLDVATALGRTGALHRISDLALEFQITRSGPGNDYLLAFLDPLEPFPELIETLRLCFTDGISRRRIARDLNVHINTIDNRLKRITALTGLDPLSSKGKWYLHSALVARTYRRRADSGHPPIRSASRVRHEGPVCSGSRLSDTQTTFADISSGCNGATWWKCHSYL</sequence>
<reference evidence="2" key="1">
    <citation type="submission" date="2022-10" db="EMBL/GenBank/DDBJ databases">
        <title>The complete genomes of actinobacterial strains from the NBC collection.</title>
        <authorList>
            <person name="Joergensen T.S."/>
            <person name="Alvarez Arevalo M."/>
            <person name="Sterndorff E.B."/>
            <person name="Faurdal D."/>
            <person name="Vuksanovic O."/>
            <person name="Mourched A.-S."/>
            <person name="Charusanti P."/>
            <person name="Shaw S."/>
            <person name="Blin K."/>
            <person name="Weber T."/>
        </authorList>
    </citation>
    <scope>NUCLEOTIDE SEQUENCE</scope>
    <source>
        <strain evidence="2">NBC_01482</strain>
    </source>
</reference>
<dbReference type="PANTHER" id="PTHR33744">
    <property type="entry name" value="CARBOHYDRATE DIACID REGULATOR"/>
    <property type="match status" value="1"/>
</dbReference>
<accession>A0ABZ1YQ99</accession>
<dbReference type="InterPro" id="IPR025736">
    <property type="entry name" value="PucR_C-HTH_dom"/>
</dbReference>
<dbReference type="InterPro" id="IPR042070">
    <property type="entry name" value="PucR_C-HTH_sf"/>
</dbReference>
<dbReference type="InterPro" id="IPR051448">
    <property type="entry name" value="CdaR-like_regulators"/>
</dbReference>
<dbReference type="Pfam" id="PF13556">
    <property type="entry name" value="HTH_30"/>
    <property type="match status" value="1"/>
</dbReference>
<dbReference type="PANTHER" id="PTHR33744:SF1">
    <property type="entry name" value="DNA-BINDING TRANSCRIPTIONAL ACTIVATOR ADER"/>
    <property type="match status" value="1"/>
</dbReference>
<name>A0ABZ1YQ99_9NOCA</name>
<protein>
    <submittedName>
        <fullName evidence="2">Helix-turn-helix domain-containing protein</fullName>
    </submittedName>
</protein>
<dbReference type="Gene3D" id="1.10.10.2840">
    <property type="entry name" value="PucR C-terminal helix-turn-helix domain"/>
    <property type="match status" value="1"/>
</dbReference>
<evidence type="ECO:0000259" key="1">
    <source>
        <dbReference type="Pfam" id="PF13556"/>
    </source>
</evidence>
<organism evidence="2 3">
    <name type="scientific">Nocardia vinacea</name>
    <dbReference type="NCBI Taxonomy" id="96468"/>
    <lineage>
        <taxon>Bacteria</taxon>
        <taxon>Bacillati</taxon>
        <taxon>Actinomycetota</taxon>
        <taxon>Actinomycetes</taxon>
        <taxon>Mycobacteriales</taxon>
        <taxon>Nocardiaceae</taxon>
        <taxon>Nocardia</taxon>
    </lineage>
</organism>
<dbReference type="Proteomes" id="UP001432062">
    <property type="component" value="Chromosome"/>
</dbReference>
<feature type="domain" description="PucR C-terminal helix-turn-helix" evidence="1">
    <location>
        <begin position="285"/>
        <end position="342"/>
    </location>
</feature>
<keyword evidence="3" id="KW-1185">Reference proteome</keyword>